<reference evidence="2 3" key="1">
    <citation type="submission" date="2019-12" db="EMBL/GenBank/DDBJ databases">
        <title>complete genome sequences of Acinetobacter pittii str. WP2-W18-ESBL-11 isolated from wastewater treatment plant effluent.</title>
        <authorList>
            <person name="Sekizuka T."/>
            <person name="Itokawa K."/>
            <person name="Yatsu K."/>
            <person name="Inamine Y."/>
            <person name="Kuroda M."/>
        </authorList>
    </citation>
    <scope>NUCLEOTIDE SEQUENCE [LARGE SCALE GENOMIC DNA]</scope>
    <source>
        <strain evidence="2 3">WP2-W18-ESBL-11</strain>
    </source>
</reference>
<organism evidence="2 3">
    <name type="scientific">Acinetobacter pittii</name>
    <name type="common">Acinetobacter genomosp. 3</name>
    <dbReference type="NCBI Taxonomy" id="48296"/>
    <lineage>
        <taxon>Bacteria</taxon>
        <taxon>Pseudomonadati</taxon>
        <taxon>Pseudomonadota</taxon>
        <taxon>Gammaproteobacteria</taxon>
        <taxon>Moraxellales</taxon>
        <taxon>Moraxellaceae</taxon>
        <taxon>Acinetobacter</taxon>
        <taxon>Acinetobacter calcoaceticus/baumannii complex</taxon>
    </lineage>
</organism>
<name>A0A1H8PUJ5_ACIPI</name>
<evidence type="ECO:0000313" key="2">
    <source>
        <dbReference type="EMBL" id="BBQ47696.1"/>
    </source>
</evidence>
<accession>A0A1H8PUJ5</accession>
<dbReference type="GO" id="GO:0006508">
    <property type="term" value="P:proteolysis"/>
    <property type="evidence" value="ECO:0007669"/>
    <property type="project" value="InterPro"/>
</dbReference>
<dbReference type="Proteomes" id="UP000515758">
    <property type="component" value="Chromosome"/>
</dbReference>
<proteinExistence type="predicted"/>
<dbReference type="InterPro" id="IPR000209">
    <property type="entry name" value="Peptidase_S8/S53_dom"/>
</dbReference>
<dbReference type="EMBL" id="AP021936">
    <property type="protein sequence ID" value="BBQ47696.1"/>
    <property type="molecule type" value="Genomic_DNA"/>
</dbReference>
<evidence type="ECO:0000313" key="3">
    <source>
        <dbReference type="Proteomes" id="UP000515758"/>
    </source>
</evidence>
<dbReference type="CDD" id="cd04847">
    <property type="entry name" value="Peptidases_S8_Subtilisin_like_2"/>
    <property type="match status" value="1"/>
</dbReference>
<dbReference type="Gene3D" id="3.40.50.200">
    <property type="entry name" value="Peptidase S8/S53 domain"/>
    <property type="match status" value="1"/>
</dbReference>
<dbReference type="RefSeq" id="WP_029777950.1">
    <property type="nucleotide sequence ID" value="NZ_AP021936.1"/>
</dbReference>
<sequence>MKNFLIGYGETITNPVYIKTGGGDKKHPYSIEEGRLRFQHNLEEIMWEIENKPTDACANDEVVVKFIQHPSYLAKTYYPRKLFKKFGMKDIGSKSVKISPDSWATRKHPDIAVTSCIYVSGKKTDYQKMLKDVEENNLDQTTLDFIRTIERVDIFTSEEKIKNLDPTRQINKLEVVIHASQEEESILEAFLKYVDKLGGNAEKNKSKFVGGLTFLPVTIEHGLEEELAEFSHLRALRSIPKLRFNKPNLTRTLLKETFAFPQNYQLSDKFKVCIFDGGLGSTHLLGDLAKEIIPADVSASHPHFLAHGSEVCSTYLFGPYQPGSGLLGSPYTSVDVVRVLSPEDEHDPDLFNVLTRIEAVLKEKKYKYINLSLGPQIAVDDDDVHVWTSVLDQYLQDGHCLATIAIGNDGDLPGELGRIQPPSDMVNSLAIGAIDCQSKDWERAPYSCTGPGRSPGLIKPDGVLFGGSEKEMFHVYSPLTHSIIATMGTSFASPLAMRVAAGIDALTDFELTTNSIKALMIHKAKPEKHSQNNVGWGKLPHQPEEVLECLDDEATILFQGELKPDQHLRIPIPVPKDADCTWVVLKATFCINAITDPEHPLHYTRSGLDITFRANQNKKNDDQQHPDAKTFFSSKGLYLTEEELREDAHKWETTISRSQRFKLSTLEDPLFDVKYHAREQGASTEISELPPIKYSLVLSIQTVGDVNVYNSILQKNQTLLPVKVSNRIQL</sequence>
<protein>
    <recommendedName>
        <fullName evidence="1">Peptidase S8/S53 domain-containing protein</fullName>
    </recommendedName>
</protein>
<evidence type="ECO:0000259" key="1">
    <source>
        <dbReference type="Pfam" id="PF00082"/>
    </source>
</evidence>
<dbReference type="SUPFAM" id="SSF52743">
    <property type="entry name" value="Subtilisin-like"/>
    <property type="match status" value="1"/>
</dbReference>
<gene>
    <name evidence="2" type="ORF">WP2W18E11_06940</name>
</gene>
<dbReference type="AlphaFoldDB" id="A0A1H8PUJ5"/>
<dbReference type="GO" id="GO:0004252">
    <property type="term" value="F:serine-type endopeptidase activity"/>
    <property type="evidence" value="ECO:0007669"/>
    <property type="project" value="InterPro"/>
</dbReference>
<feature type="domain" description="Peptidase S8/S53" evidence="1">
    <location>
        <begin position="270"/>
        <end position="537"/>
    </location>
</feature>
<dbReference type="InterPro" id="IPR036852">
    <property type="entry name" value="Peptidase_S8/S53_dom_sf"/>
</dbReference>
<dbReference type="InterPro" id="IPR034074">
    <property type="entry name" value="Y4bN_pept_dom"/>
</dbReference>
<dbReference type="Pfam" id="PF00082">
    <property type="entry name" value="Peptidase_S8"/>
    <property type="match status" value="1"/>
</dbReference>